<reference evidence="2 3" key="1">
    <citation type="submission" date="2019-04" db="EMBL/GenBank/DDBJ databases">
        <authorList>
            <person name="Feng G."/>
            <person name="Zhang J."/>
            <person name="Zhu H."/>
        </authorList>
    </citation>
    <scope>NUCLEOTIDE SEQUENCE [LARGE SCALE GENOMIC DNA]</scope>
    <source>
        <strain evidence="2 3">JCM 31653</strain>
    </source>
</reference>
<protein>
    <submittedName>
        <fullName evidence="2">DUF4240 domain-containing protein</fullName>
    </submittedName>
</protein>
<organism evidence="2 3">
    <name type="scientific">Hymenobacter aquaticus</name>
    <dbReference type="NCBI Taxonomy" id="1867101"/>
    <lineage>
        <taxon>Bacteria</taxon>
        <taxon>Pseudomonadati</taxon>
        <taxon>Bacteroidota</taxon>
        <taxon>Cytophagia</taxon>
        <taxon>Cytophagales</taxon>
        <taxon>Hymenobacteraceae</taxon>
        <taxon>Hymenobacter</taxon>
    </lineage>
</organism>
<evidence type="ECO:0000259" key="1">
    <source>
        <dbReference type="Pfam" id="PF14024"/>
    </source>
</evidence>
<accession>A0A4Z0PVA4</accession>
<name>A0A4Z0PVA4_9BACT</name>
<dbReference type="Proteomes" id="UP000297549">
    <property type="component" value="Unassembled WGS sequence"/>
</dbReference>
<gene>
    <name evidence="2" type="ORF">E5K00_15390</name>
</gene>
<keyword evidence="3" id="KW-1185">Reference proteome</keyword>
<evidence type="ECO:0000313" key="3">
    <source>
        <dbReference type="Proteomes" id="UP000297549"/>
    </source>
</evidence>
<evidence type="ECO:0000313" key="2">
    <source>
        <dbReference type="EMBL" id="TGE21657.1"/>
    </source>
</evidence>
<dbReference type="RefSeq" id="WP_167856916.1">
    <property type="nucleotide sequence ID" value="NZ_SRLC01000002.1"/>
</dbReference>
<sequence length="181" mass="20404">MPLSRMTHPEFWQLIAASRAAAAGNQTAQADFLSEQLATLEPAQIIEFECRLRENLREADDYGILAALKIMDGYVSDDSYLYFRAWLVGQGEAVFRSALQQADSLAQVAQEGYQEFENLLYVATEAFGRRTGRPAEDESFPRSVAAERGLDYDLGSETKGTDWREEQLPKLLPRLWKKFGG</sequence>
<dbReference type="AlphaFoldDB" id="A0A4Z0PVA4"/>
<feature type="domain" description="DUF4240" evidence="1">
    <location>
        <begin position="6"/>
        <end position="127"/>
    </location>
</feature>
<proteinExistence type="predicted"/>
<dbReference type="Pfam" id="PF14024">
    <property type="entry name" value="DUF4240"/>
    <property type="match status" value="1"/>
</dbReference>
<comment type="caution">
    <text evidence="2">The sequence shown here is derived from an EMBL/GenBank/DDBJ whole genome shotgun (WGS) entry which is preliminary data.</text>
</comment>
<dbReference type="InterPro" id="IPR025334">
    <property type="entry name" value="DUF4240"/>
</dbReference>
<dbReference type="EMBL" id="SRLC01000002">
    <property type="protein sequence ID" value="TGE21657.1"/>
    <property type="molecule type" value="Genomic_DNA"/>
</dbReference>